<name>A0A383CK14_9ZZZZ</name>
<accession>A0A383CK14</accession>
<evidence type="ECO:0000256" key="1">
    <source>
        <dbReference type="ARBA" id="ARBA00004651"/>
    </source>
</evidence>
<sequence length="143" mass="14212">MAAVFGPRLAGPLVPAVAVLAAFAVGAAMIAALGANPLTGYRALLEGAFGDLDALADTSLKAMPLLLVGTGICIAFRASVINIGGEGQMIAGAILSTFVALLFGDLPRPVLVPLVLVAGAVGGAIWGAIPGFLKAYSNVNEIL</sequence>
<proteinExistence type="predicted"/>
<dbReference type="EMBL" id="UINC01209638">
    <property type="protein sequence ID" value="SVE32736.1"/>
    <property type="molecule type" value="Genomic_DNA"/>
</dbReference>
<comment type="subcellular location">
    <subcellularLocation>
        <location evidence="1">Cell membrane</location>
        <topology evidence="1">Multi-pass membrane protein</topology>
    </subcellularLocation>
</comment>
<evidence type="ECO:0000313" key="7">
    <source>
        <dbReference type="EMBL" id="SVE32736.1"/>
    </source>
</evidence>
<dbReference type="Pfam" id="PF02653">
    <property type="entry name" value="BPD_transp_2"/>
    <property type="match status" value="1"/>
</dbReference>
<keyword evidence="4 6" id="KW-1133">Transmembrane helix</keyword>
<feature type="transmembrane region" description="Helical" evidence="6">
    <location>
        <begin position="12"/>
        <end position="35"/>
    </location>
</feature>
<feature type="transmembrane region" description="Helical" evidence="6">
    <location>
        <begin position="110"/>
        <end position="133"/>
    </location>
</feature>
<feature type="non-terminal residue" evidence="7">
    <location>
        <position position="143"/>
    </location>
</feature>
<evidence type="ECO:0000256" key="6">
    <source>
        <dbReference type="SAM" id="Phobius"/>
    </source>
</evidence>
<feature type="transmembrane region" description="Helical" evidence="6">
    <location>
        <begin position="62"/>
        <end position="80"/>
    </location>
</feature>
<keyword evidence="5 6" id="KW-0472">Membrane</keyword>
<evidence type="ECO:0000256" key="3">
    <source>
        <dbReference type="ARBA" id="ARBA00022692"/>
    </source>
</evidence>
<dbReference type="PANTHER" id="PTHR47089">
    <property type="entry name" value="ABC TRANSPORTER, PERMEASE PROTEIN"/>
    <property type="match status" value="1"/>
</dbReference>
<evidence type="ECO:0000256" key="5">
    <source>
        <dbReference type="ARBA" id="ARBA00023136"/>
    </source>
</evidence>
<evidence type="ECO:0000256" key="4">
    <source>
        <dbReference type="ARBA" id="ARBA00022989"/>
    </source>
</evidence>
<evidence type="ECO:0000256" key="2">
    <source>
        <dbReference type="ARBA" id="ARBA00022475"/>
    </source>
</evidence>
<dbReference type="InterPro" id="IPR001851">
    <property type="entry name" value="ABC_transp_permease"/>
</dbReference>
<keyword evidence="2" id="KW-1003">Cell membrane</keyword>
<gene>
    <name evidence="7" type="ORF">METZ01_LOCUS485590</name>
</gene>
<dbReference type="GO" id="GO:0005886">
    <property type="term" value="C:plasma membrane"/>
    <property type="evidence" value="ECO:0007669"/>
    <property type="project" value="UniProtKB-SubCell"/>
</dbReference>
<reference evidence="7" key="1">
    <citation type="submission" date="2018-05" db="EMBL/GenBank/DDBJ databases">
        <authorList>
            <person name="Lanie J.A."/>
            <person name="Ng W.-L."/>
            <person name="Kazmierczak K.M."/>
            <person name="Andrzejewski T.M."/>
            <person name="Davidsen T.M."/>
            <person name="Wayne K.J."/>
            <person name="Tettelin H."/>
            <person name="Glass J.I."/>
            <person name="Rusch D."/>
            <person name="Podicherti R."/>
            <person name="Tsui H.-C.T."/>
            <person name="Winkler M.E."/>
        </authorList>
    </citation>
    <scope>NUCLEOTIDE SEQUENCE</scope>
</reference>
<feature type="transmembrane region" description="Helical" evidence="6">
    <location>
        <begin position="87"/>
        <end position="104"/>
    </location>
</feature>
<dbReference type="PANTHER" id="PTHR47089:SF1">
    <property type="entry name" value="GUANOSINE ABC TRANSPORTER PERMEASE PROTEIN NUPP"/>
    <property type="match status" value="1"/>
</dbReference>
<keyword evidence="3 6" id="KW-0812">Transmembrane</keyword>
<protein>
    <recommendedName>
        <fullName evidence="8">ABC transporter permease</fullName>
    </recommendedName>
</protein>
<organism evidence="7">
    <name type="scientific">marine metagenome</name>
    <dbReference type="NCBI Taxonomy" id="408172"/>
    <lineage>
        <taxon>unclassified sequences</taxon>
        <taxon>metagenomes</taxon>
        <taxon>ecological metagenomes</taxon>
    </lineage>
</organism>
<dbReference type="AlphaFoldDB" id="A0A383CK14"/>
<dbReference type="GO" id="GO:0022857">
    <property type="term" value="F:transmembrane transporter activity"/>
    <property type="evidence" value="ECO:0007669"/>
    <property type="project" value="InterPro"/>
</dbReference>
<evidence type="ECO:0008006" key="8">
    <source>
        <dbReference type="Google" id="ProtNLM"/>
    </source>
</evidence>